<dbReference type="InterPro" id="IPR025857">
    <property type="entry name" value="MacB_PCD"/>
</dbReference>
<evidence type="ECO:0000256" key="5">
    <source>
        <dbReference type="ARBA" id="ARBA00023136"/>
    </source>
</evidence>
<dbReference type="GO" id="GO:0005886">
    <property type="term" value="C:plasma membrane"/>
    <property type="evidence" value="ECO:0007669"/>
    <property type="project" value="UniProtKB-SubCell"/>
</dbReference>
<feature type="transmembrane region" description="Helical" evidence="6">
    <location>
        <begin position="336"/>
        <end position="359"/>
    </location>
</feature>
<dbReference type="Pfam" id="PF12704">
    <property type="entry name" value="MacB_PCD"/>
    <property type="match status" value="2"/>
</dbReference>
<keyword evidence="2" id="KW-1003">Cell membrane</keyword>
<evidence type="ECO:0000256" key="6">
    <source>
        <dbReference type="SAM" id="Phobius"/>
    </source>
</evidence>
<feature type="transmembrane region" description="Helical" evidence="6">
    <location>
        <begin position="767"/>
        <end position="787"/>
    </location>
</feature>
<evidence type="ECO:0000256" key="4">
    <source>
        <dbReference type="ARBA" id="ARBA00022989"/>
    </source>
</evidence>
<reference evidence="9 10" key="1">
    <citation type="submission" date="2016-10" db="EMBL/GenBank/DDBJ databases">
        <authorList>
            <person name="de Groot N.N."/>
        </authorList>
    </citation>
    <scope>NUCLEOTIDE SEQUENCE [LARGE SCALE GENOMIC DNA]</scope>
    <source>
        <strain evidence="9 10">CGMCC 1.7005</strain>
    </source>
</reference>
<evidence type="ECO:0000313" key="9">
    <source>
        <dbReference type="EMBL" id="SFT51158.1"/>
    </source>
</evidence>
<evidence type="ECO:0000256" key="2">
    <source>
        <dbReference type="ARBA" id="ARBA00022475"/>
    </source>
</evidence>
<organism evidence="9 10">
    <name type="scientific">Lishizhenia tianjinensis</name>
    <dbReference type="NCBI Taxonomy" id="477690"/>
    <lineage>
        <taxon>Bacteria</taxon>
        <taxon>Pseudomonadati</taxon>
        <taxon>Bacteroidota</taxon>
        <taxon>Flavobacteriia</taxon>
        <taxon>Flavobacteriales</taxon>
        <taxon>Crocinitomicaceae</taxon>
        <taxon>Lishizhenia</taxon>
    </lineage>
</organism>
<comment type="subcellular location">
    <subcellularLocation>
        <location evidence="1">Cell membrane</location>
        <topology evidence="1">Multi-pass membrane protein</topology>
    </subcellularLocation>
</comment>
<name>A0A1I6YLG4_9FLAO</name>
<dbReference type="PANTHER" id="PTHR30572">
    <property type="entry name" value="MEMBRANE COMPONENT OF TRANSPORTER-RELATED"/>
    <property type="match status" value="1"/>
</dbReference>
<dbReference type="Pfam" id="PF02687">
    <property type="entry name" value="FtsX"/>
    <property type="match status" value="2"/>
</dbReference>
<gene>
    <name evidence="9" type="ORF">SAMN05216474_0985</name>
</gene>
<evidence type="ECO:0000313" key="10">
    <source>
        <dbReference type="Proteomes" id="UP000236454"/>
    </source>
</evidence>
<evidence type="ECO:0000259" key="8">
    <source>
        <dbReference type="Pfam" id="PF12704"/>
    </source>
</evidence>
<sequence length="804" mass="91076">MLGNQLKVLWRNLLGNRVYTLLNVIGLAVGIAASTLIGLYVIDELSYDNYHEKKDRIYRLTTTLDLGGDMQAAVTNMAVGPTLKRDYPLVENYVRFFGGGGEVELTVDNTVYKTDNIRFTDSTLFDVFTYEFIQGDPKDALKAPNTVVLTKTLALKVFGATDVLNKQLKMNNSMLRVTGVIEDVKPNSEMQFKAVVSMSTLPQQTRDVFTQDWFRIGVFTFILMKETIDPYDFEDELDEVNEKYVLPWGQANGSEASHDFRLTALKDVHFDNRHEYDLPKGKKSTLYIFVLLGFFLLLIAAFNFINLSLAQQRKRSKEVGVRKTLGASNSSIMRQFILESCLLTAVSMLIGLMLTEIFLEQFNQVSGKYIVAWDVFTPKVLAIELGIFVFIALLSGAYPAFILSNLKPTTVLKGTQQKEGSVGLFRKLLIGLQFLFSIFMITGSFLVGDQLEYIRSKNLGFDKENLVTVTLPSDTTARKNALPWIDLLKNDDRIKSYSRSNLPTGGSPEIMFRIEDGERLQERTVKCLFVDEYFAEVLGLKLTQGRFFSSKFPTDAQQGFIVNQTAVKEFGWEDEPLNKRVQWGLLADNQAENDGKVIGVIDDFNFQSLHNKLEPLILLYNPSLQGGTTVSIRFKEGDYTKTLSYLEEEWNKTVKTHAFDLSFYDQDIAENYRDENKLFTIFMFFSAVSIILASFGLFSILSYSIQARSKEIGIRKVLGATDVQVMWIIAKDFVWLMIGAFVLATPVVYFLWSSWLDDFAYHTNLQIGSLILSLLIALVLVLITVIYHGIKVSKSNPIDTIRVE</sequence>
<feature type="transmembrane region" description="Helical" evidence="6">
    <location>
        <begin position="21"/>
        <end position="42"/>
    </location>
</feature>
<dbReference type="RefSeq" id="WP_090247035.1">
    <property type="nucleotide sequence ID" value="NZ_FPAS01000001.1"/>
</dbReference>
<protein>
    <submittedName>
        <fullName evidence="9">Putative ABC transport system permease protein</fullName>
    </submittedName>
</protein>
<dbReference type="PANTHER" id="PTHR30572:SF18">
    <property type="entry name" value="ABC-TYPE MACROLIDE FAMILY EXPORT SYSTEM PERMEASE COMPONENT 2"/>
    <property type="match status" value="1"/>
</dbReference>
<evidence type="ECO:0000256" key="1">
    <source>
        <dbReference type="ARBA" id="ARBA00004651"/>
    </source>
</evidence>
<keyword evidence="3 6" id="KW-0812">Transmembrane</keyword>
<dbReference type="EMBL" id="FPAS01000001">
    <property type="protein sequence ID" value="SFT51158.1"/>
    <property type="molecule type" value="Genomic_DNA"/>
</dbReference>
<dbReference type="InterPro" id="IPR050250">
    <property type="entry name" value="Macrolide_Exporter_MacB"/>
</dbReference>
<feature type="transmembrane region" description="Helical" evidence="6">
    <location>
        <begin position="424"/>
        <end position="447"/>
    </location>
</feature>
<feature type="transmembrane region" description="Helical" evidence="6">
    <location>
        <begin position="733"/>
        <end position="755"/>
    </location>
</feature>
<keyword evidence="10" id="KW-1185">Reference proteome</keyword>
<proteinExistence type="predicted"/>
<dbReference type="GO" id="GO:0022857">
    <property type="term" value="F:transmembrane transporter activity"/>
    <property type="evidence" value="ECO:0007669"/>
    <property type="project" value="TreeGrafter"/>
</dbReference>
<feature type="domain" description="ABC3 transporter permease C-terminal" evidence="7">
    <location>
        <begin position="291"/>
        <end position="408"/>
    </location>
</feature>
<keyword evidence="4 6" id="KW-1133">Transmembrane helix</keyword>
<feature type="domain" description="MacB-like periplasmic core" evidence="8">
    <location>
        <begin position="20"/>
        <end position="239"/>
    </location>
</feature>
<evidence type="ECO:0000259" key="7">
    <source>
        <dbReference type="Pfam" id="PF02687"/>
    </source>
</evidence>
<dbReference type="Proteomes" id="UP000236454">
    <property type="component" value="Unassembled WGS sequence"/>
</dbReference>
<feature type="transmembrane region" description="Helical" evidence="6">
    <location>
        <begin position="286"/>
        <end position="307"/>
    </location>
</feature>
<accession>A0A1I6YLG4</accession>
<keyword evidence="5 6" id="KW-0472">Membrane</keyword>
<feature type="transmembrane region" description="Helical" evidence="6">
    <location>
        <begin position="678"/>
        <end position="701"/>
    </location>
</feature>
<dbReference type="InterPro" id="IPR003838">
    <property type="entry name" value="ABC3_permease_C"/>
</dbReference>
<feature type="domain" description="ABC3 transporter permease C-terminal" evidence="7">
    <location>
        <begin position="683"/>
        <end position="797"/>
    </location>
</feature>
<dbReference type="AlphaFoldDB" id="A0A1I6YLG4"/>
<evidence type="ECO:0000256" key="3">
    <source>
        <dbReference type="ARBA" id="ARBA00022692"/>
    </source>
</evidence>
<dbReference type="OrthoDB" id="8740261at2"/>
<feature type="transmembrane region" description="Helical" evidence="6">
    <location>
        <begin position="379"/>
        <end position="403"/>
    </location>
</feature>
<dbReference type="STRING" id="477690.SAMN05216474_0985"/>
<feature type="domain" description="MacB-like periplasmic core" evidence="8">
    <location>
        <begin position="437"/>
        <end position="607"/>
    </location>
</feature>